<dbReference type="PROSITE" id="PS00582">
    <property type="entry name" value="RIBOSOMAL_L33"/>
    <property type="match status" value="1"/>
</dbReference>
<accession>A0A1I4RUI5</accession>
<name>A0A1I4RUI5_PSUAM</name>
<evidence type="ECO:0000256" key="5">
    <source>
        <dbReference type="HAMAP-Rule" id="MF_00294"/>
    </source>
</evidence>
<dbReference type="InterPro" id="IPR011332">
    <property type="entry name" value="Ribosomal_zn-bd"/>
</dbReference>
<dbReference type="NCBIfam" id="NF001764">
    <property type="entry name" value="PRK00504.1"/>
    <property type="match status" value="1"/>
</dbReference>
<dbReference type="Proteomes" id="UP000199614">
    <property type="component" value="Unassembled WGS sequence"/>
</dbReference>
<dbReference type="Pfam" id="PF00471">
    <property type="entry name" value="Ribosomal_L33"/>
    <property type="match status" value="1"/>
</dbReference>
<dbReference type="PANTHER" id="PTHR43168">
    <property type="entry name" value="50S RIBOSOMAL PROTEIN L33, CHLOROPLASTIC"/>
    <property type="match status" value="1"/>
</dbReference>
<dbReference type="GO" id="GO:0005840">
    <property type="term" value="C:ribosome"/>
    <property type="evidence" value="ECO:0007669"/>
    <property type="project" value="UniProtKB-KW"/>
</dbReference>
<evidence type="ECO:0000256" key="4">
    <source>
        <dbReference type="ARBA" id="ARBA00035176"/>
    </source>
</evidence>
<dbReference type="AlphaFoldDB" id="A0A1I4RUI5"/>
<dbReference type="OrthoDB" id="21586at2"/>
<dbReference type="GO" id="GO:1990904">
    <property type="term" value="C:ribonucleoprotein complex"/>
    <property type="evidence" value="ECO:0007669"/>
    <property type="project" value="UniProtKB-KW"/>
</dbReference>
<keyword evidence="2 5" id="KW-0689">Ribosomal protein</keyword>
<dbReference type="InterPro" id="IPR001705">
    <property type="entry name" value="Ribosomal_bL33"/>
</dbReference>
<evidence type="ECO:0000313" key="6">
    <source>
        <dbReference type="EMBL" id="SFM55898.1"/>
    </source>
</evidence>
<evidence type="ECO:0000313" key="7">
    <source>
        <dbReference type="Proteomes" id="UP000199614"/>
    </source>
</evidence>
<dbReference type="GO" id="GO:0006412">
    <property type="term" value="P:translation"/>
    <property type="evidence" value="ECO:0007669"/>
    <property type="project" value="UniProtKB-UniRule"/>
</dbReference>
<dbReference type="HAMAP" id="MF_00294">
    <property type="entry name" value="Ribosomal_bL33"/>
    <property type="match status" value="1"/>
</dbReference>
<dbReference type="SUPFAM" id="SSF57829">
    <property type="entry name" value="Zn-binding ribosomal proteins"/>
    <property type="match status" value="1"/>
</dbReference>
<dbReference type="GO" id="GO:0003735">
    <property type="term" value="F:structural constituent of ribosome"/>
    <property type="evidence" value="ECO:0007669"/>
    <property type="project" value="InterPro"/>
</dbReference>
<dbReference type="EMBL" id="FOUY01000001">
    <property type="protein sequence ID" value="SFM55898.1"/>
    <property type="molecule type" value="Genomic_DNA"/>
</dbReference>
<comment type="similarity">
    <text evidence="1 5">Belongs to the bacterial ribosomal protein bL33 family.</text>
</comment>
<dbReference type="PANTHER" id="PTHR43168:SF2">
    <property type="entry name" value="LARGE RIBOSOMAL SUBUNIT PROTEIN BL33C"/>
    <property type="match status" value="1"/>
</dbReference>
<proteinExistence type="inferred from homology"/>
<organism evidence="6 7">
    <name type="scientific">Pseudonocardia ammonioxydans</name>
    <dbReference type="NCBI Taxonomy" id="260086"/>
    <lineage>
        <taxon>Bacteria</taxon>
        <taxon>Bacillati</taxon>
        <taxon>Actinomycetota</taxon>
        <taxon>Actinomycetes</taxon>
        <taxon>Pseudonocardiales</taxon>
        <taxon>Pseudonocardiaceae</taxon>
        <taxon>Pseudonocardia</taxon>
    </lineage>
</organism>
<dbReference type="STRING" id="260086.SAMN05216207_100166"/>
<evidence type="ECO:0000256" key="2">
    <source>
        <dbReference type="ARBA" id="ARBA00022980"/>
    </source>
</evidence>
<protein>
    <recommendedName>
        <fullName evidence="4 5">Large ribosomal subunit protein bL33</fullName>
    </recommendedName>
</protein>
<gene>
    <name evidence="5" type="primary">rpmG</name>
    <name evidence="6" type="ORF">SAMN05216207_100166</name>
</gene>
<keyword evidence="7" id="KW-1185">Reference proteome</keyword>
<dbReference type="InterPro" id="IPR018264">
    <property type="entry name" value="Ribosomal_bL33_CS"/>
</dbReference>
<dbReference type="GO" id="GO:0005737">
    <property type="term" value="C:cytoplasm"/>
    <property type="evidence" value="ECO:0007669"/>
    <property type="project" value="UniProtKB-ARBA"/>
</dbReference>
<sequence>MAKATDVRPKITLACEECKNRNYITKKNRRNDPDRLEIKKFCANCGTHRAHRETR</sequence>
<evidence type="ECO:0000256" key="3">
    <source>
        <dbReference type="ARBA" id="ARBA00023274"/>
    </source>
</evidence>
<evidence type="ECO:0000256" key="1">
    <source>
        <dbReference type="ARBA" id="ARBA00007596"/>
    </source>
</evidence>
<reference evidence="6 7" key="1">
    <citation type="submission" date="2016-10" db="EMBL/GenBank/DDBJ databases">
        <authorList>
            <person name="de Groot N.N."/>
        </authorList>
    </citation>
    <scope>NUCLEOTIDE SEQUENCE [LARGE SCALE GENOMIC DNA]</scope>
    <source>
        <strain evidence="6 7">CGMCC 4.1877</strain>
    </source>
</reference>
<dbReference type="InterPro" id="IPR038584">
    <property type="entry name" value="Ribosomal_bL33_sf"/>
</dbReference>
<dbReference type="RefSeq" id="WP_093335444.1">
    <property type="nucleotide sequence ID" value="NZ_FOUY01000001.1"/>
</dbReference>
<dbReference type="Gene3D" id="2.20.28.120">
    <property type="entry name" value="Ribosomal protein L33"/>
    <property type="match status" value="1"/>
</dbReference>
<dbReference type="NCBIfam" id="TIGR01023">
    <property type="entry name" value="rpmG_bact"/>
    <property type="match status" value="1"/>
</dbReference>
<keyword evidence="3 5" id="KW-0687">Ribonucleoprotein</keyword>
<dbReference type="NCBIfam" id="NF001860">
    <property type="entry name" value="PRK00595.1"/>
    <property type="match status" value="1"/>
</dbReference>